<accession>A0A395U2U4</accession>
<dbReference type="EMBL" id="MCBA01000035">
    <property type="protein sequence ID" value="RGP90564.1"/>
    <property type="molecule type" value="Genomic_DNA"/>
</dbReference>
<dbReference type="AlphaFoldDB" id="A0A395U2U4"/>
<sequence>MPRMYIKEGGAWKAVKKPSIKINQPPYYGVYQPAKKVFIKVEGTWKEVYTAFPGFYTADISSYGSWKNVLGKNIFGNGITYHPEVPISLRGCAFGNGGPEWLDKAKVTAPSNADYAISTRDFNMFINLNKQGFGGLSASELTSRFVEDFNAGEFRIKFNREGKSAFFGSDKCIAKILGSSSDARVKIEQKSIVEGQFNNEWNVLTFGMSASKPVLNTIGVTV</sequence>
<protein>
    <submittedName>
        <fullName evidence="1">Uncharacterized protein</fullName>
    </submittedName>
</protein>
<gene>
    <name evidence="1" type="ORF">BC353_08460</name>
</gene>
<dbReference type="RefSeq" id="WP_118089106.1">
    <property type="nucleotide sequence ID" value="NZ_JBBYHW010000072.1"/>
</dbReference>
<name>A0A395U2U4_VIBCL</name>
<proteinExistence type="predicted"/>
<evidence type="ECO:0000313" key="1">
    <source>
        <dbReference type="EMBL" id="RGP90564.1"/>
    </source>
</evidence>
<dbReference type="Proteomes" id="UP000266701">
    <property type="component" value="Unassembled WGS sequence"/>
</dbReference>
<evidence type="ECO:0000313" key="2">
    <source>
        <dbReference type="Proteomes" id="UP000266701"/>
    </source>
</evidence>
<comment type="caution">
    <text evidence="1">The sequence shown here is derived from an EMBL/GenBank/DDBJ whole genome shotgun (WGS) entry which is preliminary data.</text>
</comment>
<reference evidence="1 2" key="1">
    <citation type="journal article" date="2017" name="Emerg. Infect. Dis.">
        <title>Carbapenemase VCC-1-Producing Vibrio cholerae in Coastal Waters of Germany.</title>
        <authorList>
            <person name="Hammerl J.A."/>
            <person name="Jackel C."/>
            <person name="Bortolaia V."/>
            <person name="Schwartz K."/>
            <person name="Bier N."/>
            <person name="Hendriksen R.S."/>
            <person name="Guerra B."/>
            <person name="Strauch E."/>
        </authorList>
    </citation>
    <scope>NUCLEOTIDE SEQUENCE [LARGE SCALE GENOMIC DNA]</scope>
    <source>
        <strain evidence="1 2">VN-2825</strain>
    </source>
</reference>
<organism evidence="1 2">
    <name type="scientific">Vibrio cholerae</name>
    <dbReference type="NCBI Taxonomy" id="666"/>
    <lineage>
        <taxon>Bacteria</taxon>
        <taxon>Pseudomonadati</taxon>
        <taxon>Pseudomonadota</taxon>
        <taxon>Gammaproteobacteria</taxon>
        <taxon>Vibrionales</taxon>
        <taxon>Vibrionaceae</taxon>
        <taxon>Vibrio</taxon>
    </lineage>
</organism>